<dbReference type="eggNOG" id="KOG0017">
    <property type="taxonomic scope" value="Eukaryota"/>
</dbReference>
<evidence type="ECO:0000313" key="1">
    <source>
        <dbReference type="EMBL" id="EOY02930.1"/>
    </source>
</evidence>
<evidence type="ECO:0008006" key="3">
    <source>
        <dbReference type="Google" id="ProtNLM"/>
    </source>
</evidence>
<accession>A0A061ED65</accession>
<organism evidence="1 2">
    <name type="scientific">Theobroma cacao</name>
    <name type="common">Cacao</name>
    <name type="synonym">Cocoa</name>
    <dbReference type="NCBI Taxonomy" id="3641"/>
    <lineage>
        <taxon>Eukaryota</taxon>
        <taxon>Viridiplantae</taxon>
        <taxon>Streptophyta</taxon>
        <taxon>Embryophyta</taxon>
        <taxon>Tracheophyta</taxon>
        <taxon>Spermatophyta</taxon>
        <taxon>Magnoliopsida</taxon>
        <taxon>eudicotyledons</taxon>
        <taxon>Gunneridae</taxon>
        <taxon>Pentapetalae</taxon>
        <taxon>rosids</taxon>
        <taxon>malvids</taxon>
        <taxon>Malvales</taxon>
        <taxon>Malvaceae</taxon>
        <taxon>Byttnerioideae</taxon>
        <taxon>Theobroma</taxon>
    </lineage>
</organism>
<dbReference type="PANTHER" id="PTHR11439:SF503">
    <property type="entry name" value="CYSTEINE-RICH RLK (RECEPTOR-LIKE PROTEIN KINASE) 8"/>
    <property type="match status" value="1"/>
</dbReference>
<dbReference type="Proteomes" id="UP000026915">
    <property type="component" value="Chromosome 4"/>
</dbReference>
<name>A0A061ED65_THECC</name>
<dbReference type="Gramene" id="EOY02930">
    <property type="protein sequence ID" value="EOY02930"/>
    <property type="gene ID" value="TCM_017332"/>
</dbReference>
<dbReference type="CDD" id="cd09272">
    <property type="entry name" value="RNase_HI_RT_Ty1"/>
    <property type="match status" value="1"/>
</dbReference>
<dbReference type="PANTHER" id="PTHR11439">
    <property type="entry name" value="GAG-POL-RELATED RETROTRANSPOSON"/>
    <property type="match status" value="1"/>
</dbReference>
<dbReference type="HOGENOM" id="CLU_001650_6_4_1"/>
<evidence type="ECO:0000313" key="2">
    <source>
        <dbReference type="Proteomes" id="UP000026915"/>
    </source>
</evidence>
<sequence length="132" mass="14927">MEFKRQEIVAQSSVETKYIATAVAVNQAQRLRKVLSNLGVVLTKGILLNVDNQSAIAIARNLVHHGRTKHIQVKFHALRDAMKNNEVDLKYCSTEDQLADIFTKGLSRERFEFLRSGLGVYQIKDQGCVLEK</sequence>
<reference evidence="1 2" key="1">
    <citation type="journal article" date="2013" name="Genome Biol.">
        <title>The genome sequence of the most widely cultivated cacao type and its use to identify candidate genes regulating pod color.</title>
        <authorList>
            <person name="Motamayor J.C."/>
            <person name="Mockaitis K."/>
            <person name="Schmutz J."/>
            <person name="Haiminen N."/>
            <person name="Iii D.L."/>
            <person name="Cornejo O."/>
            <person name="Findley S.D."/>
            <person name="Zheng P."/>
            <person name="Utro F."/>
            <person name="Royaert S."/>
            <person name="Saski C."/>
            <person name="Jenkins J."/>
            <person name="Podicheti R."/>
            <person name="Zhao M."/>
            <person name="Scheffler B.E."/>
            <person name="Stack J.C."/>
            <person name="Feltus F.A."/>
            <person name="Mustiga G.M."/>
            <person name="Amores F."/>
            <person name="Phillips W."/>
            <person name="Marelli J.P."/>
            <person name="May G.D."/>
            <person name="Shapiro H."/>
            <person name="Ma J."/>
            <person name="Bustamante C.D."/>
            <person name="Schnell R.J."/>
            <person name="Main D."/>
            <person name="Gilbert D."/>
            <person name="Parida L."/>
            <person name="Kuhn D.N."/>
        </authorList>
    </citation>
    <scope>NUCLEOTIDE SEQUENCE [LARGE SCALE GENOMIC DNA]</scope>
    <source>
        <strain evidence="2">cv. Matina 1-6</strain>
    </source>
</reference>
<dbReference type="STRING" id="3641.A0A061ED65"/>
<dbReference type="InParanoid" id="A0A061ED65"/>
<dbReference type="OMA" id="IAWCCEK"/>
<protein>
    <recommendedName>
        <fullName evidence="3">Cysteine-rich RLK (RECEPTOR-like protein kinase) 8</fullName>
    </recommendedName>
</protein>
<gene>
    <name evidence="1" type="ORF">TCM_017332</name>
</gene>
<proteinExistence type="predicted"/>
<dbReference type="AlphaFoldDB" id="A0A061ED65"/>
<keyword evidence="2" id="KW-1185">Reference proteome</keyword>
<dbReference type="EMBL" id="CM001882">
    <property type="protein sequence ID" value="EOY02930.1"/>
    <property type="molecule type" value="Genomic_DNA"/>
</dbReference>